<accession>J0CPU8</accession>
<keyword evidence="2" id="KW-1185">Reference proteome</keyword>
<name>J0CPU8_AURST</name>
<dbReference type="Proteomes" id="UP000006514">
    <property type="component" value="Unassembled WGS sequence"/>
</dbReference>
<sequence length="84" mass="9111">MFGLCLGLFLCLLRVAIVRLVGARVSAFFVSAAGTCLHWASTVSWMRVVAVRIFVTWTVWWPGGGRGAYEAVVSIVPSRTIGPI</sequence>
<evidence type="ECO:0000313" key="2">
    <source>
        <dbReference type="Proteomes" id="UP000006514"/>
    </source>
</evidence>
<protein>
    <submittedName>
        <fullName evidence="1">Uncharacterized protein</fullName>
    </submittedName>
</protein>
<organism evidence="1 2">
    <name type="scientific">Auricularia subglabra (strain TFB-10046 / SS5)</name>
    <name type="common">White-rot fungus</name>
    <name type="synonym">Auricularia delicata (strain TFB10046)</name>
    <dbReference type="NCBI Taxonomy" id="717982"/>
    <lineage>
        <taxon>Eukaryota</taxon>
        <taxon>Fungi</taxon>
        <taxon>Dikarya</taxon>
        <taxon>Basidiomycota</taxon>
        <taxon>Agaricomycotina</taxon>
        <taxon>Agaricomycetes</taxon>
        <taxon>Auriculariales</taxon>
        <taxon>Auriculariaceae</taxon>
        <taxon>Auricularia</taxon>
    </lineage>
</organism>
<reference evidence="2" key="1">
    <citation type="journal article" date="2012" name="Science">
        <title>The Paleozoic origin of enzymatic lignin decomposition reconstructed from 31 fungal genomes.</title>
        <authorList>
            <person name="Floudas D."/>
            <person name="Binder M."/>
            <person name="Riley R."/>
            <person name="Barry K."/>
            <person name="Blanchette R.A."/>
            <person name="Henrissat B."/>
            <person name="Martinez A.T."/>
            <person name="Otillar R."/>
            <person name="Spatafora J.W."/>
            <person name="Yadav J.S."/>
            <person name="Aerts A."/>
            <person name="Benoit I."/>
            <person name="Boyd A."/>
            <person name="Carlson A."/>
            <person name="Copeland A."/>
            <person name="Coutinho P.M."/>
            <person name="de Vries R.P."/>
            <person name="Ferreira P."/>
            <person name="Findley K."/>
            <person name="Foster B."/>
            <person name="Gaskell J."/>
            <person name="Glotzer D."/>
            <person name="Gorecki P."/>
            <person name="Heitman J."/>
            <person name="Hesse C."/>
            <person name="Hori C."/>
            <person name="Igarashi K."/>
            <person name="Jurgens J.A."/>
            <person name="Kallen N."/>
            <person name="Kersten P."/>
            <person name="Kohler A."/>
            <person name="Kuees U."/>
            <person name="Kumar T.K.A."/>
            <person name="Kuo A."/>
            <person name="LaButti K."/>
            <person name="Larrondo L.F."/>
            <person name="Lindquist E."/>
            <person name="Ling A."/>
            <person name="Lombard V."/>
            <person name="Lucas S."/>
            <person name="Lundell T."/>
            <person name="Martin R."/>
            <person name="McLaughlin D.J."/>
            <person name="Morgenstern I."/>
            <person name="Morin E."/>
            <person name="Murat C."/>
            <person name="Nagy L.G."/>
            <person name="Nolan M."/>
            <person name="Ohm R.A."/>
            <person name="Patyshakuliyeva A."/>
            <person name="Rokas A."/>
            <person name="Ruiz-Duenas F.J."/>
            <person name="Sabat G."/>
            <person name="Salamov A."/>
            <person name="Samejima M."/>
            <person name="Schmutz J."/>
            <person name="Slot J.C."/>
            <person name="St John F."/>
            <person name="Stenlid J."/>
            <person name="Sun H."/>
            <person name="Sun S."/>
            <person name="Syed K."/>
            <person name="Tsang A."/>
            <person name="Wiebenga A."/>
            <person name="Young D."/>
            <person name="Pisabarro A."/>
            <person name="Eastwood D.C."/>
            <person name="Martin F."/>
            <person name="Cullen D."/>
            <person name="Grigoriev I.V."/>
            <person name="Hibbett D.S."/>
        </authorList>
    </citation>
    <scope>NUCLEOTIDE SEQUENCE [LARGE SCALE GENOMIC DNA]</scope>
    <source>
        <strain evidence="2">TFB10046</strain>
    </source>
</reference>
<dbReference type="InParanoid" id="J0CPU8"/>
<dbReference type="EMBL" id="JH689210">
    <property type="protein sequence ID" value="EJD32214.1"/>
    <property type="molecule type" value="Genomic_DNA"/>
</dbReference>
<proteinExistence type="predicted"/>
<dbReference type="AlphaFoldDB" id="J0CPU8"/>
<dbReference type="KEGG" id="adl:AURDEDRAFT_178752"/>
<evidence type="ECO:0000313" key="1">
    <source>
        <dbReference type="EMBL" id="EJD32214.1"/>
    </source>
</evidence>
<gene>
    <name evidence="1" type="ORF">AURDEDRAFT_178752</name>
</gene>